<name>A0A670XZP7_PSETE</name>
<reference evidence="5" key="1">
    <citation type="submission" date="2025-08" db="UniProtKB">
        <authorList>
            <consortium name="Ensembl"/>
        </authorList>
    </citation>
    <scope>IDENTIFICATION</scope>
</reference>
<dbReference type="Gene3D" id="3.40.50.880">
    <property type="match status" value="1"/>
</dbReference>
<organism evidence="5 6">
    <name type="scientific">Pseudonaja textilis</name>
    <name type="common">Eastern brown snake</name>
    <dbReference type="NCBI Taxonomy" id="8673"/>
    <lineage>
        <taxon>Eukaryota</taxon>
        <taxon>Metazoa</taxon>
        <taxon>Chordata</taxon>
        <taxon>Craniata</taxon>
        <taxon>Vertebrata</taxon>
        <taxon>Euteleostomi</taxon>
        <taxon>Lepidosauria</taxon>
        <taxon>Squamata</taxon>
        <taxon>Bifurcata</taxon>
        <taxon>Unidentata</taxon>
        <taxon>Episquamata</taxon>
        <taxon>Toxicofera</taxon>
        <taxon>Serpentes</taxon>
        <taxon>Colubroidea</taxon>
        <taxon>Elapidae</taxon>
        <taxon>Hydrophiinae</taxon>
        <taxon>Pseudonaja</taxon>
    </lineage>
</organism>
<evidence type="ECO:0000256" key="1">
    <source>
        <dbReference type="ARBA" id="ARBA00006534"/>
    </source>
</evidence>
<dbReference type="PANTHER" id="PTHR20842:SF0">
    <property type="entry name" value="ALPHA-ASPARTYL DIPEPTIDASE"/>
    <property type="match status" value="1"/>
</dbReference>
<dbReference type="InterPro" id="IPR029062">
    <property type="entry name" value="Class_I_gatase-like"/>
</dbReference>
<dbReference type="CDD" id="cd03146">
    <property type="entry name" value="GAT1_Peptidase_E"/>
    <property type="match status" value="1"/>
</dbReference>
<keyword evidence="2" id="KW-0645">Protease</keyword>
<dbReference type="OMA" id="PWGYAVE"/>
<sequence length="230" mass="25620">TTARNKQIKTFLGAQVRKVLFVPYVLHDQIAYATLAREKLESLGYGLDSIHESSDPREAVTKAEAIFIGGGNTFRLLKALYDNDLIQPIRKRVLEDGIPYIGSSAGTNVATISINTTNDMPIVYPPSLTALQLAPFNINPHYLDTDVNSTHMGETREKRNMQYHEEPDTPPVLVSNSWRVFSSDGIQKILLPVLRLGRHGLMGVVMWSCDWVGVTMWSCDWVGVANLAVH</sequence>
<dbReference type="NCBIfam" id="NF003642">
    <property type="entry name" value="PRK05282.1"/>
    <property type="match status" value="1"/>
</dbReference>
<dbReference type="SUPFAM" id="SSF52317">
    <property type="entry name" value="Class I glutamine amidotransferase-like"/>
    <property type="match status" value="1"/>
</dbReference>
<dbReference type="Proteomes" id="UP000472273">
    <property type="component" value="Unplaced"/>
</dbReference>
<dbReference type="Ensembl" id="ENSPTXT00000001877.1">
    <property type="protein sequence ID" value="ENSPTXP00000001825.1"/>
    <property type="gene ID" value="ENSPTXG00000001453.1"/>
</dbReference>
<evidence type="ECO:0008006" key="7">
    <source>
        <dbReference type="Google" id="ProtNLM"/>
    </source>
</evidence>
<comment type="similarity">
    <text evidence="1">Belongs to the peptidase S51 family.</text>
</comment>
<proteinExistence type="inferred from homology"/>
<evidence type="ECO:0000256" key="4">
    <source>
        <dbReference type="ARBA" id="ARBA00022825"/>
    </source>
</evidence>
<keyword evidence="4" id="KW-0720">Serine protease</keyword>
<evidence type="ECO:0000313" key="5">
    <source>
        <dbReference type="Ensembl" id="ENSPTXP00000001825.1"/>
    </source>
</evidence>
<gene>
    <name evidence="5" type="primary">LOC113433940</name>
</gene>
<dbReference type="PANTHER" id="PTHR20842">
    <property type="entry name" value="PROTEASE S51 ALPHA-ASPARTYL DIPEPTIDASE"/>
    <property type="match status" value="1"/>
</dbReference>
<dbReference type="GeneTree" id="ENSGT00390000017619"/>
<keyword evidence="3" id="KW-0378">Hydrolase</keyword>
<evidence type="ECO:0000256" key="2">
    <source>
        <dbReference type="ARBA" id="ARBA00022670"/>
    </source>
</evidence>
<reference evidence="5" key="2">
    <citation type="submission" date="2025-09" db="UniProtKB">
        <authorList>
            <consortium name="Ensembl"/>
        </authorList>
    </citation>
    <scope>IDENTIFICATION</scope>
</reference>
<protein>
    <recommendedName>
        <fullName evidence="7">Alpha-aspartyl dipeptidase</fullName>
    </recommendedName>
</protein>
<evidence type="ECO:0000256" key="3">
    <source>
        <dbReference type="ARBA" id="ARBA00022801"/>
    </source>
</evidence>
<dbReference type="GO" id="GO:0008236">
    <property type="term" value="F:serine-type peptidase activity"/>
    <property type="evidence" value="ECO:0007669"/>
    <property type="project" value="UniProtKB-KW"/>
</dbReference>
<accession>A0A670XZP7</accession>
<dbReference type="Pfam" id="PF03575">
    <property type="entry name" value="Peptidase_S51"/>
    <property type="match status" value="1"/>
</dbReference>
<dbReference type="InterPro" id="IPR005320">
    <property type="entry name" value="Peptidase_S51"/>
</dbReference>
<dbReference type="AlphaFoldDB" id="A0A670XZP7"/>
<evidence type="ECO:0000313" key="6">
    <source>
        <dbReference type="Proteomes" id="UP000472273"/>
    </source>
</evidence>
<keyword evidence="6" id="KW-1185">Reference proteome</keyword>
<dbReference type="GO" id="GO:0006508">
    <property type="term" value="P:proteolysis"/>
    <property type="evidence" value="ECO:0007669"/>
    <property type="project" value="UniProtKB-KW"/>
</dbReference>